<evidence type="ECO:0000256" key="2">
    <source>
        <dbReference type="SAM" id="Phobius"/>
    </source>
</evidence>
<dbReference type="Proteomes" id="UP000654947">
    <property type="component" value="Unassembled WGS sequence"/>
</dbReference>
<dbReference type="InterPro" id="IPR001919">
    <property type="entry name" value="CBD2"/>
</dbReference>
<gene>
    <name evidence="4" type="ORF">GCM10007147_16650</name>
</gene>
<evidence type="ECO:0000256" key="1">
    <source>
        <dbReference type="SAM" id="MobiDB-lite"/>
    </source>
</evidence>
<organism evidence="4 5">
    <name type="scientific">Nocardiopsis kunsanensis</name>
    <dbReference type="NCBI Taxonomy" id="141693"/>
    <lineage>
        <taxon>Bacteria</taxon>
        <taxon>Bacillati</taxon>
        <taxon>Actinomycetota</taxon>
        <taxon>Actinomycetes</taxon>
        <taxon>Streptosporangiales</taxon>
        <taxon>Nocardiopsidaceae</taxon>
        <taxon>Nocardiopsis</taxon>
    </lineage>
</organism>
<proteinExistence type="predicted"/>
<dbReference type="Pfam" id="PF00553">
    <property type="entry name" value="CBM_2"/>
    <property type="match status" value="1"/>
</dbReference>
<feature type="transmembrane region" description="Helical" evidence="2">
    <location>
        <begin position="45"/>
        <end position="63"/>
    </location>
</feature>
<dbReference type="GO" id="GO:0030247">
    <property type="term" value="F:polysaccharide binding"/>
    <property type="evidence" value="ECO:0007669"/>
    <property type="project" value="UniProtKB-UniRule"/>
</dbReference>
<evidence type="ECO:0000259" key="3">
    <source>
        <dbReference type="PROSITE" id="PS51173"/>
    </source>
</evidence>
<dbReference type="GO" id="GO:0005975">
    <property type="term" value="P:carbohydrate metabolic process"/>
    <property type="evidence" value="ECO:0007669"/>
    <property type="project" value="InterPro"/>
</dbReference>
<name>A0A918XB67_9ACTN</name>
<comment type="caution">
    <text evidence="4">The sequence shown here is derived from an EMBL/GenBank/DDBJ whole genome shotgun (WGS) entry which is preliminary data.</text>
</comment>
<sequence length="218" mass="22976">MSGMGKRRATRRGAHRSEPEDAGALRRVSGFLGSTVPRRVEPPRLLNVLVVSGVLLGLLLFGYSTTQIYLQFGGDSGSSENPGATEDLGPDSSPGEGSTERSPGSTDGPRTQAGTEPTTVVYRVVDRSTVGFTGSVTLTNTSESRLDTWELALAFDDAEVTEVRDADWEPLEDGILARQPGGRDGLAPGESATISFDAMGDPEAPPVRCSLNGHVCNL</sequence>
<feature type="compositionally biased region" description="Basic residues" evidence="1">
    <location>
        <begin position="1"/>
        <end position="14"/>
    </location>
</feature>
<feature type="region of interest" description="Disordered" evidence="1">
    <location>
        <begin position="1"/>
        <end position="22"/>
    </location>
</feature>
<keyword evidence="2" id="KW-0812">Transmembrane</keyword>
<dbReference type="SUPFAM" id="SSF49384">
    <property type="entry name" value="Carbohydrate-binding domain"/>
    <property type="match status" value="1"/>
</dbReference>
<dbReference type="Gene3D" id="2.60.40.290">
    <property type="match status" value="1"/>
</dbReference>
<dbReference type="AlphaFoldDB" id="A0A918XB67"/>
<accession>A0A918XB67</accession>
<keyword evidence="5" id="KW-1185">Reference proteome</keyword>
<feature type="region of interest" description="Disordered" evidence="1">
    <location>
        <begin position="76"/>
        <end position="117"/>
    </location>
</feature>
<dbReference type="EMBL" id="BMXL01000006">
    <property type="protein sequence ID" value="GHD22418.1"/>
    <property type="molecule type" value="Genomic_DNA"/>
</dbReference>
<feature type="compositionally biased region" description="Polar residues" evidence="1">
    <location>
        <begin position="100"/>
        <end position="117"/>
    </location>
</feature>
<dbReference type="InterPro" id="IPR008965">
    <property type="entry name" value="CBM2/CBM3_carb-bd_dom_sf"/>
</dbReference>
<keyword evidence="2" id="KW-0472">Membrane</keyword>
<reference evidence="4 5" key="1">
    <citation type="journal article" date="2014" name="Int. J. Syst. Evol. Microbiol.">
        <title>Complete genome sequence of Corynebacterium casei LMG S-19264T (=DSM 44701T), isolated from a smear-ripened cheese.</title>
        <authorList>
            <consortium name="US DOE Joint Genome Institute (JGI-PGF)"/>
            <person name="Walter F."/>
            <person name="Albersmeier A."/>
            <person name="Kalinowski J."/>
            <person name="Ruckert C."/>
        </authorList>
    </citation>
    <scope>NUCLEOTIDE SEQUENCE [LARGE SCALE GENOMIC DNA]</scope>
    <source>
        <strain evidence="4 5">KCTC 19473</strain>
    </source>
</reference>
<evidence type="ECO:0000313" key="5">
    <source>
        <dbReference type="Proteomes" id="UP000654947"/>
    </source>
</evidence>
<dbReference type="SMART" id="SM00637">
    <property type="entry name" value="CBD_II"/>
    <property type="match status" value="1"/>
</dbReference>
<protein>
    <recommendedName>
        <fullName evidence="3">CBM2 domain-containing protein</fullName>
    </recommendedName>
</protein>
<evidence type="ECO:0000313" key="4">
    <source>
        <dbReference type="EMBL" id="GHD22418.1"/>
    </source>
</evidence>
<dbReference type="GO" id="GO:0004553">
    <property type="term" value="F:hydrolase activity, hydrolyzing O-glycosyl compounds"/>
    <property type="evidence" value="ECO:0007669"/>
    <property type="project" value="InterPro"/>
</dbReference>
<keyword evidence="2" id="KW-1133">Transmembrane helix</keyword>
<dbReference type="PROSITE" id="PS51173">
    <property type="entry name" value="CBM2"/>
    <property type="match status" value="1"/>
</dbReference>
<feature type="domain" description="CBM2" evidence="3">
    <location>
        <begin position="111"/>
        <end position="218"/>
    </location>
</feature>
<dbReference type="InterPro" id="IPR012291">
    <property type="entry name" value="CBM2_carb-bd_dom_sf"/>
</dbReference>